<feature type="domain" description="Putative peptidyl-prolyl cis-trans isomerase" evidence="1">
    <location>
        <begin position="379"/>
        <end position="505"/>
    </location>
</feature>
<comment type="caution">
    <text evidence="3">The sequence shown here is derived from an EMBL/GenBank/DDBJ whole genome shotgun (WGS) entry which is preliminary data.</text>
</comment>
<dbReference type="STRING" id="1839936.SBU_000419"/>
<evidence type="ECO:0000313" key="2">
    <source>
        <dbReference type="EMBL" id="HEC56676.1"/>
    </source>
</evidence>
<dbReference type="InterPro" id="IPR016466">
    <property type="entry name" value="Methan_mark_3"/>
</dbReference>
<reference evidence="2" key="2">
    <citation type="journal article" date="2020" name="mSystems">
        <title>Genome- and Community-Level Interaction Insights into Carbon Utilization and Element Cycling Functions of Hydrothermarchaeota in Hydrothermal Sediment.</title>
        <authorList>
            <person name="Zhou Z."/>
            <person name="Liu Y."/>
            <person name="Xu W."/>
            <person name="Pan J."/>
            <person name="Luo Z.H."/>
            <person name="Li M."/>
        </authorList>
    </citation>
    <scope>NUCLEOTIDE SEQUENCE [LARGE SCALE GENOMIC DNA]</scope>
    <source>
        <strain evidence="2">HyVt-386</strain>
    </source>
</reference>
<sequence>MRSIKLNGVTITGDELEGVATVRDLLEKFEPVFHRSMLVVERKGEIEARTDKYTFTTTKGKFSTSMKERWHRIYKLWAGKDVNITSKNALIFSPVRLEDDETYTPSLLRLRRGDIFLFRISSKETETYLGFALRDHEDQLFLPPDPRDAIIGRVTGGGGVLQHLEPGDSIKEITPEYRIESLVERLSFTDLIEDGMEIYTSLMIKLSESSPRSAESFLSYLRNNRGVLAVDEVTNSYIRSISPPIFETGVENNRSFRERGMVFMRNEGERKGSIYIYKKLRMPQHVMNLIGTITSGAELIDVARAGDTIAVHTDPVQVLLLGMTQIEAERVLQEAGIQHIRHGDTADDAIVVSQKPDTTIDAFKVGVVETEGIPPDKIIKVELFEEEAPRTAHYLKEVTGLYRSHLIGRFDIDTAIESLVLFRGKGKKAIVKPENTPEKGFVFEEGIIGVTNMTRPQEGAIGVRLIEDPTFGPTGEIGESTNIVGKVKEGLEILRGMRKGRVYFLDVTPRDEE</sequence>
<dbReference type="Proteomes" id="UP000885936">
    <property type="component" value="Unassembled WGS sequence"/>
</dbReference>
<dbReference type="Proteomes" id="UP000185779">
    <property type="component" value="Unassembled WGS sequence"/>
</dbReference>
<accession>A0A1F2P634</accession>
<evidence type="ECO:0000313" key="3">
    <source>
        <dbReference type="EMBL" id="OFV66452.1"/>
    </source>
</evidence>
<dbReference type="PIRSF" id="PIRSF005852">
    <property type="entry name" value="UCP005852"/>
    <property type="match status" value="1"/>
</dbReference>
<dbReference type="AlphaFoldDB" id="A0A1F2P634"/>
<gene>
    <name evidence="2" type="ORF">ENI32_02145</name>
    <name evidence="3" type="ORF">SBU_000419</name>
</gene>
<dbReference type="NCBIfam" id="TIGR03268">
    <property type="entry name" value="methan_mark_3"/>
    <property type="match status" value="1"/>
</dbReference>
<dbReference type="EMBL" id="DRIE01000033">
    <property type="protein sequence ID" value="HEC56676.1"/>
    <property type="molecule type" value="Genomic_DNA"/>
</dbReference>
<organism evidence="3 4">
    <name type="scientific">Candidatus Syntropharchaeum butanivorans</name>
    <dbReference type="NCBI Taxonomy" id="1839936"/>
    <lineage>
        <taxon>Archaea</taxon>
        <taxon>Methanobacteriati</taxon>
        <taxon>Methanobacteriota</taxon>
        <taxon>Stenosarchaea group</taxon>
        <taxon>Methanomicrobia</taxon>
        <taxon>Methanosarcinales</taxon>
        <taxon>ANME-2 cluster</taxon>
        <taxon>Candidatus Syntropharchaeum</taxon>
    </lineage>
</organism>
<evidence type="ECO:0000259" key="1">
    <source>
        <dbReference type="Pfam" id="PF26548"/>
    </source>
</evidence>
<evidence type="ECO:0000313" key="4">
    <source>
        <dbReference type="Proteomes" id="UP000185779"/>
    </source>
</evidence>
<dbReference type="EMBL" id="LYOR01000002">
    <property type="protein sequence ID" value="OFV66452.1"/>
    <property type="molecule type" value="Genomic_DNA"/>
</dbReference>
<reference evidence="3 4" key="1">
    <citation type="submission" date="2016-05" db="EMBL/GenBank/DDBJ databases">
        <title>Microbial consortia oxidize butane by reversing methanogenesis.</title>
        <authorList>
            <person name="Laso-Perez R."/>
            <person name="Richter M."/>
            <person name="Wegener G."/>
            <person name="Musat F."/>
        </authorList>
    </citation>
    <scope>NUCLEOTIDE SEQUENCE [LARGE SCALE GENOMIC DNA]</scope>
    <source>
        <strain evidence="3">BOX1</strain>
    </source>
</reference>
<protein>
    <submittedName>
        <fullName evidence="2">Methanogenesis marker 3 protein</fullName>
    </submittedName>
</protein>
<dbReference type="InterPro" id="IPR058492">
    <property type="entry name" value="DUF8179"/>
</dbReference>
<proteinExistence type="predicted"/>
<name>A0A1F2P634_9EURY</name>
<dbReference type="Pfam" id="PF26548">
    <property type="entry name" value="DUF8179"/>
    <property type="match status" value="1"/>
</dbReference>
<keyword evidence="4" id="KW-1185">Reference proteome</keyword>